<dbReference type="CDD" id="cd03049">
    <property type="entry name" value="GST_N_3"/>
    <property type="match status" value="1"/>
</dbReference>
<dbReference type="CDD" id="cd03205">
    <property type="entry name" value="GST_C_6"/>
    <property type="match status" value="1"/>
</dbReference>
<dbReference type="Gene3D" id="1.20.1050.10">
    <property type="match status" value="1"/>
</dbReference>
<evidence type="ECO:0000313" key="3">
    <source>
        <dbReference type="Proteomes" id="UP000023435"/>
    </source>
</evidence>
<dbReference type="InterPro" id="IPR036282">
    <property type="entry name" value="Glutathione-S-Trfase_C_sf"/>
</dbReference>
<keyword evidence="3" id="KW-1185">Reference proteome</keyword>
<gene>
    <name evidence="2" type="ORF">AZ78_3986</name>
</gene>
<dbReference type="OrthoDB" id="8634103at2"/>
<evidence type="ECO:0000313" key="2">
    <source>
        <dbReference type="EMBL" id="KWS06430.1"/>
    </source>
</evidence>
<feature type="domain" description="GST N-terminal" evidence="1">
    <location>
        <begin position="1"/>
        <end position="82"/>
    </location>
</feature>
<dbReference type="Pfam" id="PF13409">
    <property type="entry name" value="GST_N_2"/>
    <property type="match status" value="1"/>
</dbReference>
<dbReference type="GO" id="GO:0016740">
    <property type="term" value="F:transferase activity"/>
    <property type="evidence" value="ECO:0007669"/>
    <property type="project" value="UniProtKB-KW"/>
</dbReference>
<dbReference type="PANTHER" id="PTHR43968">
    <property type="match status" value="1"/>
</dbReference>
<dbReference type="Proteomes" id="UP000023435">
    <property type="component" value="Unassembled WGS sequence"/>
</dbReference>
<protein>
    <submittedName>
        <fullName evidence="2">Glutathione S-transferase family protein</fullName>
    </submittedName>
</protein>
<dbReference type="EMBL" id="JAJA02000001">
    <property type="protein sequence ID" value="KWS06430.1"/>
    <property type="molecule type" value="Genomic_DNA"/>
</dbReference>
<dbReference type="InterPro" id="IPR036249">
    <property type="entry name" value="Thioredoxin-like_sf"/>
</dbReference>
<dbReference type="GO" id="GO:0005737">
    <property type="term" value="C:cytoplasm"/>
    <property type="evidence" value="ECO:0007669"/>
    <property type="project" value="TreeGrafter"/>
</dbReference>
<reference evidence="2 3" key="1">
    <citation type="journal article" date="2014" name="Genome Announc.">
        <title>Draft Genome Sequence of Lysobacter capsici AZ78, a Bacterium Antagonistic to Plant-Pathogenic Oomycetes.</title>
        <authorList>
            <person name="Puopolo G."/>
            <person name="Sonego P."/>
            <person name="Engelen K."/>
            <person name="Pertot I."/>
        </authorList>
    </citation>
    <scope>NUCLEOTIDE SEQUENCE [LARGE SCALE GENOMIC DNA]</scope>
    <source>
        <strain evidence="2 3">AZ78</strain>
    </source>
</reference>
<organism evidence="2 3">
    <name type="scientific">Lysobacter capsici AZ78</name>
    <dbReference type="NCBI Taxonomy" id="1444315"/>
    <lineage>
        <taxon>Bacteria</taxon>
        <taxon>Pseudomonadati</taxon>
        <taxon>Pseudomonadota</taxon>
        <taxon>Gammaproteobacteria</taxon>
        <taxon>Lysobacterales</taxon>
        <taxon>Lysobacteraceae</taxon>
        <taxon>Lysobacter</taxon>
    </lineage>
</organism>
<dbReference type="Gene3D" id="3.40.30.10">
    <property type="entry name" value="Glutaredoxin"/>
    <property type="match status" value="1"/>
</dbReference>
<name>A0A108UC81_9GAMM</name>
<dbReference type="RefSeq" id="WP_036106523.1">
    <property type="nucleotide sequence ID" value="NZ_JAJA02000001.1"/>
</dbReference>
<dbReference type="SUPFAM" id="SSF52833">
    <property type="entry name" value="Thioredoxin-like"/>
    <property type="match status" value="1"/>
</dbReference>
<comment type="caution">
    <text evidence="2">The sequence shown here is derived from an EMBL/GenBank/DDBJ whole genome shotgun (WGS) entry which is preliminary data.</text>
</comment>
<evidence type="ECO:0000259" key="1">
    <source>
        <dbReference type="PROSITE" id="PS50404"/>
    </source>
</evidence>
<dbReference type="SUPFAM" id="SSF47616">
    <property type="entry name" value="GST C-terminal domain-like"/>
    <property type="match status" value="1"/>
</dbReference>
<accession>A0A108UC81</accession>
<dbReference type="InterPro" id="IPR050983">
    <property type="entry name" value="GST_Omega/HSP26"/>
</dbReference>
<dbReference type="PANTHER" id="PTHR43968:SF6">
    <property type="entry name" value="GLUTATHIONE S-TRANSFERASE OMEGA"/>
    <property type="match status" value="1"/>
</dbReference>
<sequence length="205" mass="23262">MQLLYQTHSPYARKALVFAHEAGLADRIEVVHHETSPTLRNEAVYAQNPLGKVPVLIRPGQSALFDSDIICAYLDTLHGRAPLIPRDGEARWQALRLQAIAQGLADAGIKVRWETVRRPEALRYDALREAYTLKLIESYDWLERELDADAPLHVGHISIATALSWLAFRELPDFREGRPKLSGWFDAFERRDSMRATPLSGETHD</sequence>
<proteinExistence type="predicted"/>
<dbReference type="InterPro" id="IPR004045">
    <property type="entry name" value="Glutathione_S-Trfase_N"/>
</dbReference>
<dbReference type="AlphaFoldDB" id="A0A108UC81"/>
<dbReference type="PROSITE" id="PS50404">
    <property type="entry name" value="GST_NTER"/>
    <property type="match status" value="1"/>
</dbReference>